<dbReference type="EMBL" id="MTHD01000003">
    <property type="protein sequence ID" value="OMG53805.1"/>
    <property type="molecule type" value="Genomic_DNA"/>
</dbReference>
<dbReference type="STRING" id="418702.BJN45_10300"/>
<proteinExistence type="predicted"/>
<comment type="caution">
    <text evidence="1">The sequence shown here is derived from an EMBL/GenBank/DDBJ whole genome shotgun (WGS) entry which is preliminary data.</text>
</comment>
<keyword evidence="2" id="KW-1185">Reference proteome</keyword>
<accession>A0A1R1I509</accession>
<gene>
    <name evidence="1" type="ORF">BJN45_10300</name>
</gene>
<sequence>MKKKLHYEHVDRKNLAVYLGQHEILSAEASDGSHIYRCLAGREETLVIALPDGNALIVSCESQAALDRRRLAR</sequence>
<dbReference type="RefSeq" id="WP_076094883.1">
    <property type="nucleotide sequence ID" value="NZ_MTHD01000003.1"/>
</dbReference>
<dbReference type="Proteomes" id="UP000187526">
    <property type="component" value="Unassembled WGS sequence"/>
</dbReference>
<reference evidence="1 2" key="1">
    <citation type="submission" date="2016-10" db="EMBL/GenBank/DDBJ databases">
        <title>Alkaliphiles isolated from bioreactors.</title>
        <authorList>
            <person name="Salah Z."/>
            <person name="Rout S.P."/>
            <person name="Humphreys P.N."/>
        </authorList>
    </citation>
    <scope>NUCLEOTIDE SEQUENCE [LARGE SCALE GENOMIC DNA]</scope>
    <source>
        <strain evidence="1 2">ZS02</strain>
    </source>
</reference>
<protein>
    <submittedName>
        <fullName evidence="1">Uncharacterized protein</fullName>
    </submittedName>
</protein>
<evidence type="ECO:0000313" key="1">
    <source>
        <dbReference type="EMBL" id="OMG53805.1"/>
    </source>
</evidence>
<organism evidence="1 2">
    <name type="scientific">Azonexus hydrophilus</name>
    <dbReference type="NCBI Taxonomy" id="418702"/>
    <lineage>
        <taxon>Bacteria</taxon>
        <taxon>Pseudomonadati</taxon>
        <taxon>Pseudomonadota</taxon>
        <taxon>Betaproteobacteria</taxon>
        <taxon>Rhodocyclales</taxon>
        <taxon>Azonexaceae</taxon>
        <taxon>Azonexus</taxon>
    </lineage>
</organism>
<evidence type="ECO:0000313" key="2">
    <source>
        <dbReference type="Proteomes" id="UP000187526"/>
    </source>
</evidence>
<dbReference type="OrthoDB" id="9182299at2"/>
<name>A0A1R1I509_9RHOO</name>
<dbReference type="AlphaFoldDB" id="A0A1R1I509"/>